<protein>
    <submittedName>
        <fullName evidence="2">Uncharacterized protein</fullName>
    </submittedName>
</protein>
<feature type="region of interest" description="Disordered" evidence="1">
    <location>
        <begin position="567"/>
        <end position="736"/>
    </location>
</feature>
<feature type="compositionally biased region" description="Polar residues" evidence="1">
    <location>
        <begin position="567"/>
        <end position="580"/>
    </location>
</feature>
<keyword evidence="3" id="KW-1185">Reference proteome</keyword>
<accession>A0A0B2WWW9</accession>
<feature type="compositionally biased region" description="Polar residues" evidence="1">
    <location>
        <begin position="699"/>
        <end position="708"/>
    </location>
</feature>
<dbReference type="HOGENOM" id="CLU_356424_0_0_1"/>
<feature type="compositionally biased region" description="Polar residues" evidence="1">
    <location>
        <begin position="611"/>
        <end position="622"/>
    </location>
</feature>
<comment type="caution">
    <text evidence="2">The sequence shown here is derived from an EMBL/GenBank/DDBJ whole genome shotgun (WGS) entry which is preliminary data.</text>
</comment>
<proteinExistence type="predicted"/>
<dbReference type="Proteomes" id="UP000030816">
    <property type="component" value="Unassembled WGS sequence"/>
</dbReference>
<feature type="compositionally biased region" description="Low complexity" evidence="1">
    <location>
        <begin position="651"/>
        <end position="662"/>
    </location>
</feature>
<organism evidence="2 3">
    <name type="scientific">Metarhizium album (strain ARSEF 1941)</name>
    <dbReference type="NCBI Taxonomy" id="1081103"/>
    <lineage>
        <taxon>Eukaryota</taxon>
        <taxon>Fungi</taxon>
        <taxon>Dikarya</taxon>
        <taxon>Ascomycota</taxon>
        <taxon>Pezizomycotina</taxon>
        <taxon>Sordariomycetes</taxon>
        <taxon>Hypocreomycetidae</taxon>
        <taxon>Hypocreales</taxon>
        <taxon>Clavicipitaceae</taxon>
        <taxon>Metarhizium</taxon>
    </lineage>
</organism>
<evidence type="ECO:0000313" key="3">
    <source>
        <dbReference type="Proteomes" id="UP000030816"/>
    </source>
</evidence>
<gene>
    <name evidence="2" type="ORF">MAM_01490</name>
</gene>
<evidence type="ECO:0000256" key="1">
    <source>
        <dbReference type="SAM" id="MobiDB-lite"/>
    </source>
</evidence>
<sequence length="787" mass="86493">MDVGIHCTFGGWIRYDGNTITADICEASGEVPCTTKRNLAQLRRLWAKHVLTQPSSSQQQTSDGQNSTAIWDKAAMDKVYEMIDTAVARSAAKKKGGVGSEKVFGQGSGGWSGMSEDGVVLKRDSGLKNVGHYAEGCDKEPGGIFQSGDSEVWMTWNGWSTLSTRDGRWRPSYHLEILLLHLTTVIDFGLTRARFRERQARWACATEWAWLDTPLDVPQEFMDAMRTDASEMIRREKLRAQDLNPHKFAPEDAGTKQQRLQRLHDRAAHVAAYHTAGQGLDTGRGLLAAWALLLPNDMIDYERDVLCGESNNMIRSFTSSQQIVDASAWLLRGLLWSFLNSDFDLADVFVGVLAFNAAYWRYNTAKFVIYEARSIRNVRPTTPREISDVAEILATRNAVSVNEAETYGDIYQVLEKRVRAAYDGCTCVEFPEGHEASKLLAAVMNEGGGDELEHRLLAAIISLNNGANSGDIRCECGMDLLMYEGFVRFFHPDQGLVARLHYRSGNLDKGNTIVDLIPPAHWDQDTISDDFALDHTTIPLCPAGDDEDDNDSDNFFLGAFADTDFSSPSTYPPFTTNPPASEQPPPDRATFQLQQTARTNNNPGPEPAPVRQTSACTRTSAAPSRPTPRFSPSGPGESQNTSFTTDHGDDSSPSQSSHPAFSNKMPPPPSRLQHLLNDTDAPSISKRMRTSQPGADAVNTASAGSLATPSAPFDDDDDDLFGEDRTTQGSELVEGEDLTTIDLTEANKVPEGLKKPEQDNRTKISKFQCVICMDDATAITVTHCGKS</sequence>
<dbReference type="OrthoDB" id="4683071at2759"/>
<name>A0A0B2WWW9_METAS</name>
<dbReference type="RefSeq" id="XP_040681777.1">
    <property type="nucleotide sequence ID" value="XM_040820289.1"/>
</dbReference>
<dbReference type="GeneID" id="63735945"/>
<dbReference type="AlphaFoldDB" id="A0A0B2WWW9"/>
<feature type="compositionally biased region" description="Polar residues" evidence="1">
    <location>
        <begin position="591"/>
        <end position="603"/>
    </location>
</feature>
<feature type="compositionally biased region" description="Polar residues" evidence="1">
    <location>
        <begin position="636"/>
        <end position="645"/>
    </location>
</feature>
<dbReference type="EMBL" id="AZHE01000002">
    <property type="protein sequence ID" value="KHO00712.1"/>
    <property type="molecule type" value="Genomic_DNA"/>
</dbReference>
<evidence type="ECO:0000313" key="2">
    <source>
        <dbReference type="EMBL" id="KHO00712.1"/>
    </source>
</evidence>
<dbReference type="STRING" id="1081103.A0A0B2WWW9"/>
<reference evidence="2 3" key="1">
    <citation type="journal article" date="2014" name="Proc. Natl. Acad. Sci. U.S.A.">
        <title>Trajectory and genomic determinants of fungal-pathogen speciation and host adaptation.</title>
        <authorList>
            <person name="Hu X."/>
            <person name="Xiao G."/>
            <person name="Zheng P."/>
            <person name="Shang Y."/>
            <person name="Su Y."/>
            <person name="Zhang X."/>
            <person name="Liu X."/>
            <person name="Zhan S."/>
            <person name="St Leger R.J."/>
            <person name="Wang C."/>
        </authorList>
    </citation>
    <scope>NUCLEOTIDE SEQUENCE [LARGE SCALE GENOMIC DNA]</scope>
    <source>
        <strain evidence="2 3">ARSEF 1941</strain>
    </source>
</reference>